<accession>A0ABS3J3F4</accession>
<feature type="compositionally biased region" description="Low complexity" evidence="1">
    <location>
        <begin position="151"/>
        <end position="163"/>
    </location>
</feature>
<dbReference type="EMBL" id="JAFMPY010000009">
    <property type="protein sequence ID" value="MBO0904206.1"/>
    <property type="molecule type" value="Genomic_DNA"/>
</dbReference>
<evidence type="ECO:0000313" key="5">
    <source>
        <dbReference type="Proteomes" id="UP000664288"/>
    </source>
</evidence>
<name>A0ABS3J3F4_9HYPH</name>
<keyword evidence="2" id="KW-1133">Transmembrane helix</keyword>
<feature type="region of interest" description="Disordered" evidence="1">
    <location>
        <begin position="150"/>
        <end position="202"/>
    </location>
</feature>
<keyword evidence="2" id="KW-0472">Membrane</keyword>
<feature type="transmembrane region" description="Helical" evidence="2">
    <location>
        <begin position="289"/>
        <end position="310"/>
    </location>
</feature>
<keyword evidence="5" id="KW-1185">Reference proteome</keyword>
<reference evidence="4 5" key="1">
    <citation type="submission" date="2021-03" db="EMBL/GenBank/DDBJ databases">
        <title>Whole genome sequence of Jiella sp. MQZ13P-4.</title>
        <authorList>
            <person name="Tuo L."/>
        </authorList>
    </citation>
    <scope>NUCLEOTIDE SEQUENCE [LARGE SCALE GENOMIC DNA]</scope>
    <source>
        <strain evidence="4 5">MQZ13P-4</strain>
    </source>
</reference>
<keyword evidence="2" id="KW-0812">Transmembrane</keyword>
<protein>
    <submittedName>
        <fullName evidence="4">TIGR02186 family protein</fullName>
    </submittedName>
</protein>
<keyword evidence="3" id="KW-0732">Signal</keyword>
<evidence type="ECO:0000256" key="1">
    <source>
        <dbReference type="SAM" id="MobiDB-lite"/>
    </source>
</evidence>
<organism evidence="4 5">
    <name type="scientific">Jiella sonneratiae</name>
    <dbReference type="NCBI Taxonomy" id="2816856"/>
    <lineage>
        <taxon>Bacteria</taxon>
        <taxon>Pseudomonadati</taxon>
        <taxon>Pseudomonadota</taxon>
        <taxon>Alphaproteobacteria</taxon>
        <taxon>Hyphomicrobiales</taxon>
        <taxon>Aurantimonadaceae</taxon>
        <taxon>Jiella</taxon>
    </lineage>
</organism>
<proteinExistence type="predicted"/>
<dbReference type="Pfam" id="PF09608">
    <property type="entry name" value="Alph_Pro_TM"/>
    <property type="match status" value="1"/>
</dbReference>
<dbReference type="Proteomes" id="UP000664288">
    <property type="component" value="Unassembled WGS sequence"/>
</dbReference>
<dbReference type="InterPro" id="IPR019088">
    <property type="entry name" value="CHP02186-rel_TM"/>
</dbReference>
<sequence>MQAASLGLGAIRRPAVLALASGFAFAPLPALAQQEGNETFEIGLSTGTISITSDFTGARLVVFGALDNADPKLLRQQRYDIVVVLVGPRSPVVVREKERTFGLWINRGSETFDAVPGSYALAATRPLGDVARRELRERLSLGIEDLRLDRAPAAGPPGTAADPALDDPDPAKGQANVSLGERRARASVGGGPVPESDENGPGGRYAEALKRIREAKGLYNQSVGTVQFVSPTLFRADLYLPADLPTGTHMARAYLFRSGVFIRESSEPLYVRKSGFESYIDDVATRYGVLYGIVAVLLAIFTGWFGRLVFKRD</sequence>
<feature type="signal peptide" evidence="3">
    <location>
        <begin position="1"/>
        <end position="32"/>
    </location>
</feature>
<evidence type="ECO:0000256" key="2">
    <source>
        <dbReference type="SAM" id="Phobius"/>
    </source>
</evidence>
<gene>
    <name evidence="4" type="ORF">J1C47_11170</name>
</gene>
<evidence type="ECO:0000313" key="4">
    <source>
        <dbReference type="EMBL" id="MBO0904206.1"/>
    </source>
</evidence>
<comment type="caution">
    <text evidence="4">The sequence shown here is derived from an EMBL/GenBank/DDBJ whole genome shotgun (WGS) entry which is preliminary data.</text>
</comment>
<evidence type="ECO:0000256" key="3">
    <source>
        <dbReference type="SAM" id="SignalP"/>
    </source>
</evidence>
<feature type="chain" id="PRO_5045323466" evidence="3">
    <location>
        <begin position="33"/>
        <end position="313"/>
    </location>
</feature>